<evidence type="ECO:0000313" key="3">
    <source>
        <dbReference type="EMBL" id="RHK48975.1"/>
    </source>
</evidence>
<keyword evidence="1" id="KW-0472">Membrane</keyword>
<dbReference type="AlphaFoldDB" id="A0A415GII8"/>
<dbReference type="InterPro" id="IPR050817">
    <property type="entry name" value="DjlA_DnaK_co-chaperone"/>
</dbReference>
<comment type="caution">
    <text evidence="3">The sequence shown here is derived from an EMBL/GenBank/DDBJ whole genome shotgun (WGS) entry which is preliminary data.</text>
</comment>
<dbReference type="PANTHER" id="PTHR24074">
    <property type="entry name" value="CO-CHAPERONE PROTEIN DJLA"/>
    <property type="match status" value="1"/>
</dbReference>
<gene>
    <name evidence="3" type="ORF">DW060_09555</name>
</gene>
<sequence>MFKDYYQILGVSFSAPKEEIKKAYRKKSLEWHPDKNPGVDVTEMMQDINESYKILNDDISRARYNKEYQLFTKQCENSKFKRQRPRPQSESWNYDYDVYDENLRDDINKARVYAKDMVDEFFKSLKDTSKVAAEGAWDGAYGYIIGGIIATIIFALVRACH</sequence>
<dbReference type="InterPro" id="IPR036869">
    <property type="entry name" value="J_dom_sf"/>
</dbReference>
<dbReference type="EMBL" id="QRNO01000050">
    <property type="protein sequence ID" value="RHK48975.1"/>
    <property type="molecule type" value="Genomic_DNA"/>
</dbReference>
<evidence type="ECO:0000256" key="1">
    <source>
        <dbReference type="SAM" id="Phobius"/>
    </source>
</evidence>
<name>A0A415GII8_9BACT</name>
<protein>
    <recommendedName>
        <fullName evidence="2">J domain-containing protein</fullName>
    </recommendedName>
</protein>
<feature type="transmembrane region" description="Helical" evidence="1">
    <location>
        <begin position="140"/>
        <end position="160"/>
    </location>
</feature>
<dbReference type="SMART" id="SM00271">
    <property type="entry name" value="DnaJ"/>
    <property type="match status" value="1"/>
</dbReference>
<keyword evidence="1" id="KW-1133">Transmembrane helix</keyword>
<dbReference type="OrthoDB" id="9779889at2"/>
<dbReference type="Gene3D" id="1.10.287.110">
    <property type="entry name" value="DnaJ domain"/>
    <property type="match status" value="1"/>
</dbReference>
<proteinExistence type="predicted"/>
<keyword evidence="4" id="KW-1185">Reference proteome</keyword>
<reference evidence="3 4" key="1">
    <citation type="submission" date="2018-08" db="EMBL/GenBank/DDBJ databases">
        <title>A genome reference for cultivated species of the human gut microbiota.</title>
        <authorList>
            <person name="Zou Y."/>
            <person name="Xue W."/>
            <person name="Luo G."/>
        </authorList>
    </citation>
    <scope>NUCLEOTIDE SEQUENCE [LARGE SCALE GENOMIC DNA]</scope>
    <source>
        <strain evidence="3 4">AF42-9</strain>
    </source>
</reference>
<dbReference type="Pfam" id="PF00226">
    <property type="entry name" value="DnaJ"/>
    <property type="match status" value="1"/>
</dbReference>
<evidence type="ECO:0000259" key="2">
    <source>
        <dbReference type="PROSITE" id="PS50076"/>
    </source>
</evidence>
<evidence type="ECO:0000313" key="4">
    <source>
        <dbReference type="Proteomes" id="UP000286598"/>
    </source>
</evidence>
<dbReference type="PRINTS" id="PR00625">
    <property type="entry name" value="JDOMAIN"/>
</dbReference>
<organism evidence="3 4">
    <name type="scientific">Leyella stercorea</name>
    <dbReference type="NCBI Taxonomy" id="363265"/>
    <lineage>
        <taxon>Bacteria</taxon>
        <taxon>Pseudomonadati</taxon>
        <taxon>Bacteroidota</taxon>
        <taxon>Bacteroidia</taxon>
        <taxon>Bacteroidales</taxon>
        <taxon>Prevotellaceae</taxon>
        <taxon>Leyella</taxon>
    </lineage>
</organism>
<dbReference type="Proteomes" id="UP000286598">
    <property type="component" value="Unassembled WGS sequence"/>
</dbReference>
<keyword evidence="1" id="KW-0812">Transmembrane</keyword>
<dbReference type="InterPro" id="IPR001623">
    <property type="entry name" value="DnaJ_domain"/>
</dbReference>
<dbReference type="SUPFAM" id="SSF46565">
    <property type="entry name" value="Chaperone J-domain"/>
    <property type="match status" value="1"/>
</dbReference>
<feature type="domain" description="J" evidence="2">
    <location>
        <begin position="4"/>
        <end position="68"/>
    </location>
</feature>
<dbReference type="CDD" id="cd06257">
    <property type="entry name" value="DnaJ"/>
    <property type="match status" value="1"/>
</dbReference>
<accession>A0A415GII8</accession>
<dbReference type="PROSITE" id="PS50076">
    <property type="entry name" value="DNAJ_2"/>
    <property type="match status" value="1"/>
</dbReference>